<gene>
    <name evidence="3" type="ORF">METZ01_LOCUS107523</name>
</gene>
<accession>A0A381WQ72</accession>
<evidence type="ECO:0000259" key="1">
    <source>
        <dbReference type="Pfam" id="PF00501"/>
    </source>
</evidence>
<dbReference type="InterPro" id="IPR045851">
    <property type="entry name" value="AMP-bd_C_sf"/>
</dbReference>
<feature type="domain" description="AMP-dependent synthetase/ligase" evidence="1">
    <location>
        <begin position="19"/>
        <end position="371"/>
    </location>
</feature>
<dbReference type="PANTHER" id="PTHR24096:SF323">
    <property type="entry name" value="BLR3536 PROTEIN"/>
    <property type="match status" value="1"/>
</dbReference>
<dbReference type="InterPro" id="IPR025110">
    <property type="entry name" value="AMP-bd_C"/>
</dbReference>
<dbReference type="InterPro" id="IPR020845">
    <property type="entry name" value="AMP-binding_CS"/>
</dbReference>
<organism evidence="3">
    <name type="scientific">marine metagenome</name>
    <dbReference type="NCBI Taxonomy" id="408172"/>
    <lineage>
        <taxon>unclassified sequences</taxon>
        <taxon>metagenomes</taxon>
        <taxon>ecological metagenomes</taxon>
    </lineage>
</organism>
<dbReference type="InterPro" id="IPR000873">
    <property type="entry name" value="AMP-dep_synth/lig_dom"/>
</dbReference>
<dbReference type="EMBL" id="UINC01012529">
    <property type="protein sequence ID" value="SVA54669.1"/>
    <property type="molecule type" value="Genomic_DNA"/>
</dbReference>
<proteinExistence type="predicted"/>
<protein>
    <recommendedName>
        <fullName evidence="4">AMP-dependent synthetase/ligase domain-containing protein</fullName>
    </recommendedName>
</protein>
<dbReference type="Pfam" id="PF00501">
    <property type="entry name" value="AMP-binding"/>
    <property type="match status" value="1"/>
</dbReference>
<dbReference type="AlphaFoldDB" id="A0A381WQ72"/>
<evidence type="ECO:0000313" key="3">
    <source>
        <dbReference type="EMBL" id="SVA54669.1"/>
    </source>
</evidence>
<reference evidence="3" key="1">
    <citation type="submission" date="2018-05" db="EMBL/GenBank/DDBJ databases">
        <authorList>
            <person name="Lanie J.A."/>
            <person name="Ng W.-L."/>
            <person name="Kazmierczak K.M."/>
            <person name="Andrzejewski T.M."/>
            <person name="Davidsen T.M."/>
            <person name="Wayne K.J."/>
            <person name="Tettelin H."/>
            <person name="Glass J.I."/>
            <person name="Rusch D."/>
            <person name="Podicherti R."/>
            <person name="Tsui H.-C.T."/>
            <person name="Winkler M.E."/>
        </authorList>
    </citation>
    <scope>NUCLEOTIDE SEQUENCE</scope>
</reference>
<dbReference type="PANTHER" id="PTHR24096">
    <property type="entry name" value="LONG-CHAIN-FATTY-ACID--COA LIGASE"/>
    <property type="match status" value="1"/>
</dbReference>
<name>A0A381WQ72_9ZZZZ</name>
<feature type="domain" description="AMP-binding enzyme C-terminal" evidence="2">
    <location>
        <begin position="429"/>
        <end position="507"/>
    </location>
</feature>
<dbReference type="Pfam" id="PF13193">
    <property type="entry name" value="AMP-binding_C"/>
    <property type="match status" value="1"/>
</dbReference>
<evidence type="ECO:0000259" key="2">
    <source>
        <dbReference type="Pfam" id="PF13193"/>
    </source>
</evidence>
<evidence type="ECO:0008006" key="4">
    <source>
        <dbReference type="Google" id="ProtNLM"/>
    </source>
</evidence>
<dbReference type="Gene3D" id="3.30.300.30">
    <property type="match status" value="1"/>
</dbReference>
<dbReference type="PROSITE" id="PS00455">
    <property type="entry name" value="AMP_BINDING"/>
    <property type="match status" value="1"/>
</dbReference>
<dbReference type="SUPFAM" id="SSF56801">
    <property type="entry name" value="Acetyl-CoA synthetase-like"/>
    <property type="match status" value="1"/>
</dbReference>
<dbReference type="Gene3D" id="3.40.50.12780">
    <property type="entry name" value="N-terminal domain of ligase-like"/>
    <property type="match status" value="1"/>
</dbReference>
<sequence length="525" mass="57458">MSDAVPAAAPQLTEYPGHWAVEDADRPAIVMAGSGETMTFAELHEQACRIANLFRSLGLGFGDHMAFCLENRIEFLPLAWGAHYAGLRYTAVSSRLTADELAYIVDDCGARVFVTSPYKEDVLAEVTAATPNVEARFSIGGELPDHAPFEDAVAAQSSEADPDWKSGTDMLYSSGTTGRPKGVKRTLVPEPLGTGGSISAMAQFLFGSLPGGTYLSPAPLYHSAPLRFCMGYLGLGTTIIVMEKFDPEESLALIERHGVTDSQWVPTMFVRMLKLDDEVRARYDVSTLRAAIHAAAPCPVDVKRQMIDWWGPVVYEYYAGTEGTGLTFTNSEDWLAHPGTVGRALMGEVVIVDDEGNELPAGEEGGIYFRSDIKVEYHNDPEKTAAARLGDDLSTLGDVGRLDEDGFLYLTDRKAYMIISGGVNIYPQETENILTMHPAVFDVAVIGVPNDDFGEEVKAVVQLVEPSAAGADLERELIAYCRSHLADVKCPRTVDFRDELPRHPTGKLYKRLLKDEYWSGRDIRI</sequence>
<dbReference type="InterPro" id="IPR042099">
    <property type="entry name" value="ANL_N_sf"/>
</dbReference>
<dbReference type="GO" id="GO:0016405">
    <property type="term" value="F:CoA-ligase activity"/>
    <property type="evidence" value="ECO:0007669"/>
    <property type="project" value="TreeGrafter"/>
</dbReference>